<evidence type="ECO:0000256" key="5">
    <source>
        <dbReference type="ARBA" id="ARBA00022692"/>
    </source>
</evidence>
<dbReference type="GO" id="GO:0015288">
    <property type="term" value="F:porin activity"/>
    <property type="evidence" value="ECO:0007669"/>
    <property type="project" value="TreeGrafter"/>
</dbReference>
<evidence type="ECO:0000256" key="4">
    <source>
        <dbReference type="ARBA" id="ARBA00022452"/>
    </source>
</evidence>
<comment type="similarity">
    <text evidence="2">Belongs to the outer membrane factor (OMF) (TC 1.B.17) family.</text>
</comment>
<feature type="signal peptide" evidence="9">
    <location>
        <begin position="1"/>
        <end position="20"/>
    </location>
</feature>
<comment type="caution">
    <text evidence="10">The sequence shown here is derived from an EMBL/GenBank/DDBJ whole genome shotgun (WGS) entry which is preliminary data.</text>
</comment>
<accession>A0A929WZH5</accession>
<evidence type="ECO:0000256" key="8">
    <source>
        <dbReference type="SAM" id="Coils"/>
    </source>
</evidence>
<evidence type="ECO:0000256" key="2">
    <source>
        <dbReference type="ARBA" id="ARBA00007613"/>
    </source>
</evidence>
<protein>
    <submittedName>
        <fullName evidence="10">TolC family protein</fullName>
    </submittedName>
</protein>
<dbReference type="AlphaFoldDB" id="A0A929WZH5"/>
<keyword evidence="5" id="KW-0812">Transmembrane</keyword>
<keyword evidence="6" id="KW-0472">Membrane</keyword>
<evidence type="ECO:0000256" key="1">
    <source>
        <dbReference type="ARBA" id="ARBA00004442"/>
    </source>
</evidence>
<keyword evidence="9" id="KW-0732">Signal</keyword>
<organism evidence="10 11">
    <name type="scientific">Alloprevotella tannerae</name>
    <dbReference type="NCBI Taxonomy" id="76122"/>
    <lineage>
        <taxon>Bacteria</taxon>
        <taxon>Pseudomonadati</taxon>
        <taxon>Bacteroidota</taxon>
        <taxon>Bacteroidia</taxon>
        <taxon>Bacteroidales</taxon>
        <taxon>Prevotellaceae</taxon>
        <taxon>Alloprevotella</taxon>
    </lineage>
</organism>
<feature type="coiled-coil region" evidence="8">
    <location>
        <begin position="387"/>
        <end position="446"/>
    </location>
</feature>
<evidence type="ECO:0000256" key="6">
    <source>
        <dbReference type="ARBA" id="ARBA00023136"/>
    </source>
</evidence>
<gene>
    <name evidence="10" type="ORF">HXK21_06660</name>
</gene>
<evidence type="ECO:0000256" key="7">
    <source>
        <dbReference type="ARBA" id="ARBA00023237"/>
    </source>
</evidence>
<evidence type="ECO:0000313" key="10">
    <source>
        <dbReference type="EMBL" id="MBF0970707.1"/>
    </source>
</evidence>
<comment type="subcellular location">
    <subcellularLocation>
        <location evidence="1">Cell outer membrane</location>
    </subcellularLocation>
</comment>
<dbReference type="GO" id="GO:0009279">
    <property type="term" value="C:cell outer membrane"/>
    <property type="evidence" value="ECO:0007669"/>
    <property type="project" value="UniProtKB-SubCell"/>
</dbReference>
<name>A0A929WZH5_9BACT</name>
<evidence type="ECO:0000256" key="9">
    <source>
        <dbReference type="SAM" id="SignalP"/>
    </source>
</evidence>
<dbReference type="Pfam" id="PF02321">
    <property type="entry name" value="OEP"/>
    <property type="match status" value="1"/>
</dbReference>
<keyword evidence="7" id="KW-0998">Cell outer membrane</keyword>
<sequence length="495" mass="54579">MCRRIVLCLVLIACSGVSLMAQRVLTLDSCRALALRNNKDLAISRTNRDVALNTHKAARTNYLPKLTAQAAYIRTGKEISVLNKDQKNALSNMGTSLSDAFSGTFGQIAQGIIARHPELAPLVQQLGGVGQAFAGALNQAGRGIADAFRTDSRNLVVGNILLTQPLYMGGKIRAYDRLTHYVQDVANQQLRVDEQNLILETDRAYWQTVSLSNKLKLARSYRDMLTHLDQDVTKMIDAGVATKANQLQVSVKLNEADMMVTKVEDGLTLSRMLLCQLCGLPPGENIETADENRDDLAVGGTVVKVDEQTAYENRPELCQLQSAINIAQEKVNIVRSDYLPHLALMGGYTVMNPAMYNGFEKKFRGDWSVGVTLSVPVWNWGEGRYKIKAAKAEAQIATLRAEEVREKIGLQVNQEMFRVKETNKQLRLAEKNLEKANENLRVATLGYKEGVINTTDVLAAETAWLQAQSDRIDAEIDSMLTASALQKALGILNAQ</sequence>
<dbReference type="PANTHER" id="PTHR30026">
    <property type="entry name" value="OUTER MEMBRANE PROTEIN TOLC"/>
    <property type="match status" value="1"/>
</dbReference>
<dbReference type="Gene3D" id="1.20.1600.10">
    <property type="entry name" value="Outer membrane efflux proteins (OEP)"/>
    <property type="match status" value="1"/>
</dbReference>
<feature type="chain" id="PRO_5037050068" evidence="9">
    <location>
        <begin position="21"/>
        <end position="495"/>
    </location>
</feature>
<dbReference type="SUPFAM" id="SSF56954">
    <property type="entry name" value="Outer membrane efflux proteins (OEP)"/>
    <property type="match status" value="1"/>
</dbReference>
<dbReference type="GO" id="GO:1990281">
    <property type="term" value="C:efflux pump complex"/>
    <property type="evidence" value="ECO:0007669"/>
    <property type="project" value="TreeGrafter"/>
</dbReference>
<reference evidence="10" key="1">
    <citation type="submission" date="2020-04" db="EMBL/GenBank/DDBJ databases">
        <title>Deep metagenomics examines the oral microbiome during advanced dental caries in children, revealing novel taxa and co-occurrences with host molecules.</title>
        <authorList>
            <person name="Baker J.L."/>
            <person name="Morton J.T."/>
            <person name="Dinis M."/>
            <person name="Alvarez R."/>
            <person name="Tran N.C."/>
            <person name="Knight R."/>
            <person name="Edlund A."/>
        </authorList>
    </citation>
    <scope>NUCLEOTIDE SEQUENCE</scope>
    <source>
        <strain evidence="10">JCVI_34_bin.1</strain>
    </source>
</reference>
<dbReference type="EMBL" id="JABZGR010000020">
    <property type="protein sequence ID" value="MBF0970707.1"/>
    <property type="molecule type" value="Genomic_DNA"/>
</dbReference>
<dbReference type="PANTHER" id="PTHR30026:SF20">
    <property type="entry name" value="OUTER MEMBRANE PROTEIN TOLC"/>
    <property type="match status" value="1"/>
</dbReference>
<evidence type="ECO:0000256" key="3">
    <source>
        <dbReference type="ARBA" id="ARBA00022448"/>
    </source>
</evidence>
<dbReference type="Proteomes" id="UP000704068">
    <property type="component" value="Unassembled WGS sequence"/>
</dbReference>
<keyword evidence="4" id="KW-1134">Transmembrane beta strand</keyword>
<proteinExistence type="inferred from homology"/>
<dbReference type="InterPro" id="IPR051906">
    <property type="entry name" value="TolC-like"/>
</dbReference>
<dbReference type="GO" id="GO:0015562">
    <property type="term" value="F:efflux transmembrane transporter activity"/>
    <property type="evidence" value="ECO:0007669"/>
    <property type="project" value="InterPro"/>
</dbReference>
<evidence type="ECO:0000313" key="11">
    <source>
        <dbReference type="Proteomes" id="UP000704068"/>
    </source>
</evidence>
<keyword evidence="8" id="KW-0175">Coiled coil</keyword>
<dbReference type="InterPro" id="IPR003423">
    <property type="entry name" value="OMP_efflux"/>
</dbReference>
<keyword evidence="3" id="KW-0813">Transport</keyword>